<accession>A0A412DPK7</accession>
<reference evidence="1 2" key="1">
    <citation type="submission" date="2018-08" db="EMBL/GenBank/DDBJ databases">
        <title>A genome reference for cultivated species of the human gut microbiota.</title>
        <authorList>
            <person name="Zou Y."/>
            <person name="Xue W."/>
            <person name="Luo G."/>
        </authorList>
    </citation>
    <scope>NUCLEOTIDE SEQUENCE [LARGE SCALE GENOMIC DNA]</scope>
    <source>
        <strain evidence="1 2">AF26-20BH</strain>
    </source>
</reference>
<comment type="caution">
    <text evidence="1">The sequence shown here is derived from an EMBL/GenBank/DDBJ whole genome shotgun (WGS) entry which is preliminary data.</text>
</comment>
<evidence type="ECO:0000313" key="1">
    <source>
        <dbReference type="EMBL" id="RGR14499.1"/>
    </source>
</evidence>
<evidence type="ECO:0000313" key="2">
    <source>
        <dbReference type="Proteomes" id="UP000283310"/>
    </source>
</evidence>
<dbReference type="EMBL" id="QRTW01000009">
    <property type="protein sequence ID" value="RGR14499.1"/>
    <property type="molecule type" value="Genomic_DNA"/>
</dbReference>
<dbReference type="Proteomes" id="UP000283310">
    <property type="component" value="Unassembled WGS sequence"/>
</dbReference>
<protein>
    <submittedName>
        <fullName evidence="1">Uncharacterized protein</fullName>
    </submittedName>
</protein>
<sequence length="168" mass="19423">MKIDFINQPTVAEEKTNTVDTVFINRFVNGMMRIPTEIRLRFKTINNIPAVTVTLTYKSRIKETLTTIANGELISAIIAAMGSQLKPIQEFQTNGNHIVEDTSENFELEMFEAFIHSQHQLKLEDDFISPYGDRFLHAIFTIGFHHDVHFYLKRDEHIEELLNEALKA</sequence>
<name>A0A412DPK7_BACSE</name>
<dbReference type="AlphaFoldDB" id="A0A412DPK7"/>
<proteinExistence type="predicted"/>
<organism evidence="1 2">
    <name type="scientific">Bacteroides stercoris</name>
    <dbReference type="NCBI Taxonomy" id="46506"/>
    <lineage>
        <taxon>Bacteria</taxon>
        <taxon>Pseudomonadati</taxon>
        <taxon>Bacteroidota</taxon>
        <taxon>Bacteroidia</taxon>
        <taxon>Bacteroidales</taxon>
        <taxon>Bacteroidaceae</taxon>
        <taxon>Bacteroides</taxon>
    </lineage>
</organism>
<dbReference type="RefSeq" id="WP_117903367.1">
    <property type="nucleotide sequence ID" value="NZ_JADNPL010000002.1"/>
</dbReference>
<gene>
    <name evidence="1" type="ORF">DWY65_06740</name>
</gene>